<dbReference type="Proteomes" id="UP000001982">
    <property type="component" value="Chromosome"/>
</dbReference>
<gene>
    <name evidence="1" type="ordered locus">Sden_3674</name>
</gene>
<sequence length="194" mass="20981">MGYLDGGAVEIEGSLYLESQLGVGVGGSLAFAFNPDGSGGIAKAFDMGYQQFVNQSSFSYELSLATGATMEADDFLNGYLMTYGVEAELPKTKHLLIPDSVNVFQGHTYKKDPNVFGFTDPSNIDKSVEGFQFSKSFDFGSKSNSLINSKVAGFVALQNSTRIPESNFESSTWGQFLYGVQNSIFTQKGWITGD</sequence>
<evidence type="ECO:0000313" key="1">
    <source>
        <dbReference type="EMBL" id="ABE56949.1"/>
    </source>
</evidence>
<accession>Q12HX7</accession>
<dbReference type="AlphaFoldDB" id="Q12HX7"/>
<dbReference type="EMBL" id="CP000302">
    <property type="protein sequence ID" value="ABE56949.1"/>
    <property type="molecule type" value="Genomic_DNA"/>
</dbReference>
<dbReference type="RefSeq" id="WP_011498088.1">
    <property type="nucleotide sequence ID" value="NC_007954.1"/>
</dbReference>
<proteinExistence type="predicted"/>
<dbReference type="HOGENOM" id="CLU_1401608_0_0_6"/>
<evidence type="ECO:0000313" key="2">
    <source>
        <dbReference type="Proteomes" id="UP000001982"/>
    </source>
</evidence>
<dbReference type="KEGG" id="sdn:Sden_3674"/>
<dbReference type="STRING" id="318161.Sden_3674"/>
<organism evidence="1 2">
    <name type="scientific">Shewanella denitrificans (strain OS217 / ATCC BAA-1090 / DSM 15013)</name>
    <dbReference type="NCBI Taxonomy" id="318161"/>
    <lineage>
        <taxon>Bacteria</taxon>
        <taxon>Pseudomonadati</taxon>
        <taxon>Pseudomonadota</taxon>
        <taxon>Gammaproteobacteria</taxon>
        <taxon>Alteromonadales</taxon>
        <taxon>Shewanellaceae</taxon>
        <taxon>Shewanella</taxon>
    </lineage>
</organism>
<name>Q12HX7_SHEDO</name>
<keyword evidence="2" id="KW-1185">Reference proteome</keyword>
<reference evidence="1 2" key="1">
    <citation type="submission" date="2006-03" db="EMBL/GenBank/DDBJ databases">
        <title>Complete sequence of Shewanella denitrificans OS217.</title>
        <authorList>
            <consortium name="US DOE Joint Genome Institute"/>
            <person name="Copeland A."/>
            <person name="Lucas S."/>
            <person name="Lapidus A."/>
            <person name="Barry K."/>
            <person name="Detter J.C."/>
            <person name="Glavina del Rio T."/>
            <person name="Hammon N."/>
            <person name="Israni S."/>
            <person name="Dalin E."/>
            <person name="Tice H."/>
            <person name="Pitluck S."/>
            <person name="Brettin T."/>
            <person name="Bruce D."/>
            <person name="Han C."/>
            <person name="Tapia R."/>
            <person name="Gilna P."/>
            <person name="Kiss H."/>
            <person name="Schmutz J."/>
            <person name="Larimer F."/>
            <person name="Land M."/>
            <person name="Hauser L."/>
            <person name="Kyrpides N."/>
            <person name="Lykidis A."/>
            <person name="Richardson P."/>
        </authorList>
    </citation>
    <scope>NUCLEOTIDE SEQUENCE [LARGE SCALE GENOMIC DNA]</scope>
    <source>
        <strain evidence="2">OS217 / ATCC BAA-1090 / DSM 15013</strain>
    </source>
</reference>
<protein>
    <submittedName>
        <fullName evidence="1">Uncharacterized protein</fullName>
    </submittedName>
</protein>